<proteinExistence type="predicted"/>
<evidence type="ECO:0008006" key="5">
    <source>
        <dbReference type="Google" id="ProtNLM"/>
    </source>
</evidence>
<keyword evidence="2" id="KW-0812">Transmembrane</keyword>
<gene>
    <name evidence="3" type="ORF">E8M01_06655</name>
</gene>
<evidence type="ECO:0000313" key="4">
    <source>
        <dbReference type="Proteomes" id="UP000298781"/>
    </source>
</evidence>
<name>A0A4D7ARG1_9HYPH</name>
<keyword evidence="4" id="KW-1185">Reference proteome</keyword>
<feature type="region of interest" description="Disordered" evidence="1">
    <location>
        <begin position="209"/>
        <end position="228"/>
    </location>
</feature>
<dbReference type="Proteomes" id="UP000298781">
    <property type="component" value="Chromosome"/>
</dbReference>
<reference evidence="3 4" key="1">
    <citation type="submission" date="2019-04" db="EMBL/GenBank/DDBJ databases">
        <title>Phreatobacter aquaticus sp. nov.</title>
        <authorList>
            <person name="Choi A."/>
        </authorList>
    </citation>
    <scope>NUCLEOTIDE SEQUENCE [LARGE SCALE GENOMIC DNA]</scope>
    <source>
        <strain evidence="3 4">KCTC 52518</strain>
    </source>
</reference>
<evidence type="ECO:0000313" key="3">
    <source>
        <dbReference type="EMBL" id="QCI63954.1"/>
    </source>
</evidence>
<organism evidence="3 4">
    <name type="scientific">Phreatobacter stygius</name>
    <dbReference type="NCBI Taxonomy" id="1940610"/>
    <lineage>
        <taxon>Bacteria</taxon>
        <taxon>Pseudomonadati</taxon>
        <taxon>Pseudomonadota</taxon>
        <taxon>Alphaproteobacteria</taxon>
        <taxon>Hyphomicrobiales</taxon>
        <taxon>Phreatobacteraceae</taxon>
        <taxon>Phreatobacter</taxon>
    </lineage>
</organism>
<accession>A0A4D7ARG1</accession>
<dbReference type="AlphaFoldDB" id="A0A4D7ARG1"/>
<protein>
    <recommendedName>
        <fullName evidence="5">DUF304 domain-containing protein</fullName>
    </recommendedName>
</protein>
<dbReference type="KEGG" id="pstg:E8M01_06655"/>
<keyword evidence="2" id="KW-1133">Transmembrane helix</keyword>
<feature type="transmembrane region" description="Helical" evidence="2">
    <location>
        <begin position="36"/>
        <end position="60"/>
    </location>
</feature>
<dbReference type="EMBL" id="CP039690">
    <property type="protein sequence ID" value="QCI63954.1"/>
    <property type="molecule type" value="Genomic_DNA"/>
</dbReference>
<evidence type="ECO:0000256" key="2">
    <source>
        <dbReference type="SAM" id="Phobius"/>
    </source>
</evidence>
<evidence type="ECO:0000256" key="1">
    <source>
        <dbReference type="SAM" id="MobiDB-lite"/>
    </source>
</evidence>
<dbReference type="RefSeq" id="WP_136959410.1">
    <property type="nucleotide sequence ID" value="NZ_CP039690.1"/>
</dbReference>
<feature type="transmembrane region" description="Helical" evidence="2">
    <location>
        <begin position="80"/>
        <end position="102"/>
    </location>
</feature>
<sequence>MSFYEKLETRSEDGTILCIGGKWQEELATNKRGRRVGMFLGTVLMAIAVLGAYALAFVAIRSMRNPPPLLFDDISNPYNLGLLIAGILVLAGVLFFTVKTFVHIFMPFPKRSVLFFRVGTIATPQGTPDYRRVKSLSIPHFKVKSIEIGPDYKQWNWVKRVNIITLAGDTITIAARLHPEEARLVTVGLSQALDELRLSIARTDRSNEHVGATHAPLSGEISGARQID</sequence>
<keyword evidence="2" id="KW-0472">Membrane</keyword>